<accession>X1NSS5</accession>
<gene>
    <name evidence="1" type="ORF">S06H3_29514</name>
</gene>
<name>X1NSS5_9ZZZZ</name>
<organism evidence="1">
    <name type="scientific">marine sediment metagenome</name>
    <dbReference type="NCBI Taxonomy" id="412755"/>
    <lineage>
        <taxon>unclassified sequences</taxon>
        <taxon>metagenomes</taxon>
        <taxon>ecological metagenomes</taxon>
    </lineage>
</organism>
<feature type="non-terminal residue" evidence="1">
    <location>
        <position position="161"/>
    </location>
</feature>
<sequence length="161" mass="18585">MKVYSKGSVPVHADYRENIIIDANHPILVWKANRDRLRPNWFSANMQKEFPRGLPKIGSQHSEDALSWNVLRTLQLNNRVQILTNIFTSGLDVRKIYFWGHDADNRSQNVDSEIQDMLNEMEPWGKNGIRQQTEPDVILRGQHRIVMVESKLGKPAEAVKA</sequence>
<reference evidence="1" key="1">
    <citation type="journal article" date="2014" name="Front. Microbiol.">
        <title>High frequency of phylogenetically diverse reductive dehalogenase-homologous genes in deep subseafloor sedimentary metagenomes.</title>
        <authorList>
            <person name="Kawai M."/>
            <person name="Futagami T."/>
            <person name="Toyoda A."/>
            <person name="Takaki Y."/>
            <person name="Nishi S."/>
            <person name="Hori S."/>
            <person name="Arai W."/>
            <person name="Tsubouchi T."/>
            <person name="Morono Y."/>
            <person name="Uchiyama I."/>
            <person name="Ito T."/>
            <person name="Fujiyama A."/>
            <person name="Inagaki F."/>
            <person name="Takami H."/>
        </authorList>
    </citation>
    <scope>NUCLEOTIDE SEQUENCE</scope>
    <source>
        <strain evidence="1">Expedition CK06-06</strain>
    </source>
</reference>
<proteinExistence type="predicted"/>
<evidence type="ECO:0000313" key="1">
    <source>
        <dbReference type="EMBL" id="GAI21709.1"/>
    </source>
</evidence>
<dbReference type="AlphaFoldDB" id="X1NSS5"/>
<protein>
    <submittedName>
        <fullName evidence="1">Uncharacterized protein</fullName>
    </submittedName>
</protein>
<dbReference type="EMBL" id="BARV01017296">
    <property type="protein sequence ID" value="GAI21709.1"/>
    <property type="molecule type" value="Genomic_DNA"/>
</dbReference>
<comment type="caution">
    <text evidence="1">The sequence shown here is derived from an EMBL/GenBank/DDBJ whole genome shotgun (WGS) entry which is preliminary data.</text>
</comment>